<keyword evidence="1" id="KW-1133">Transmembrane helix</keyword>
<evidence type="ECO:0000313" key="3">
    <source>
        <dbReference type="Proteomes" id="UP000001811"/>
    </source>
</evidence>
<sequence>MNQLKEMWSDEFWENPWDQGGLIVIGLFTTTVLLFILFAVVFGLFPPMERTQCEED</sequence>
<dbReference type="InParanoid" id="A0A5F9CCU6"/>
<feature type="transmembrane region" description="Helical" evidence="1">
    <location>
        <begin position="20"/>
        <end position="45"/>
    </location>
</feature>
<dbReference type="KEGG" id="ocu:103345788"/>
<evidence type="ECO:0000313" key="2">
    <source>
        <dbReference type="Ensembl" id="ENSOCUP00000031405.1"/>
    </source>
</evidence>
<gene>
    <name evidence="2" type="primary">SMIM6</name>
    <name evidence="2" type="synonym">ERLN</name>
</gene>
<proteinExistence type="predicted"/>
<protein>
    <submittedName>
        <fullName evidence="2">Small integral membrane protein 6</fullName>
    </submittedName>
</protein>
<keyword evidence="1" id="KW-0472">Membrane</keyword>
<keyword evidence="3" id="KW-1185">Reference proteome</keyword>
<dbReference type="FunCoup" id="A0A5F9CCU6">
    <property type="interactions" value="3"/>
</dbReference>
<accession>A0A5F9CCU6</accession>
<dbReference type="AlphaFoldDB" id="A0A5F9CCU6"/>
<dbReference type="Bgee" id="ENSOCUG00000036696">
    <property type="expression patterns" value="Expressed in testis and 14 other cell types or tissues"/>
</dbReference>
<dbReference type="Ensembl" id="ENSOCUT00000063587.1">
    <property type="protein sequence ID" value="ENSOCUP00000031405.1"/>
    <property type="gene ID" value="ENSOCUG00000036696.1"/>
</dbReference>
<dbReference type="Proteomes" id="UP000001811">
    <property type="component" value="Unplaced"/>
</dbReference>
<reference evidence="2 3" key="1">
    <citation type="journal article" date="2011" name="Nature">
        <title>A high-resolution map of human evolutionary constraint using 29 mammals.</title>
        <authorList>
            <person name="Lindblad-Toh K."/>
            <person name="Garber M."/>
            <person name="Zuk O."/>
            <person name="Lin M.F."/>
            <person name="Parker B.J."/>
            <person name="Washietl S."/>
            <person name="Kheradpour P."/>
            <person name="Ernst J."/>
            <person name="Jordan G."/>
            <person name="Mauceli E."/>
            <person name="Ward L.D."/>
            <person name="Lowe C.B."/>
            <person name="Holloway A.K."/>
            <person name="Clamp M."/>
            <person name="Gnerre S."/>
            <person name="Alfoldi J."/>
            <person name="Beal K."/>
            <person name="Chang J."/>
            <person name="Clawson H."/>
            <person name="Cuff J."/>
            <person name="Di Palma F."/>
            <person name="Fitzgerald S."/>
            <person name="Flicek P."/>
            <person name="Guttman M."/>
            <person name="Hubisz M.J."/>
            <person name="Jaffe D.B."/>
            <person name="Jungreis I."/>
            <person name="Kent W.J."/>
            <person name="Kostka D."/>
            <person name="Lara M."/>
            <person name="Martins A.L."/>
            <person name="Massingham T."/>
            <person name="Moltke I."/>
            <person name="Raney B.J."/>
            <person name="Rasmussen M.D."/>
            <person name="Robinson J."/>
            <person name="Stark A."/>
            <person name="Vilella A.J."/>
            <person name="Wen J."/>
            <person name="Xie X."/>
            <person name="Zody M.C."/>
            <person name="Baldwin J."/>
            <person name="Bloom T."/>
            <person name="Chin C.W."/>
            <person name="Heiman D."/>
            <person name="Nicol R."/>
            <person name="Nusbaum C."/>
            <person name="Young S."/>
            <person name="Wilkinson J."/>
            <person name="Worley K.C."/>
            <person name="Kovar C.L."/>
            <person name="Muzny D.M."/>
            <person name="Gibbs R.A."/>
            <person name="Cree A."/>
            <person name="Dihn H.H."/>
            <person name="Fowler G."/>
            <person name="Jhangiani S."/>
            <person name="Joshi V."/>
            <person name="Lee S."/>
            <person name="Lewis L.R."/>
            <person name="Nazareth L.V."/>
            <person name="Okwuonu G."/>
            <person name="Santibanez J."/>
            <person name="Warren W.C."/>
            <person name="Mardis E.R."/>
            <person name="Weinstock G.M."/>
            <person name="Wilson R.K."/>
            <person name="Delehaunty K."/>
            <person name="Dooling D."/>
            <person name="Fronik C."/>
            <person name="Fulton L."/>
            <person name="Fulton B."/>
            <person name="Graves T."/>
            <person name="Minx P."/>
            <person name="Sodergren E."/>
            <person name="Birney E."/>
            <person name="Margulies E.H."/>
            <person name="Herrero J."/>
            <person name="Green E.D."/>
            <person name="Haussler D."/>
            <person name="Siepel A."/>
            <person name="Goldman N."/>
            <person name="Pollard K.S."/>
            <person name="Pedersen J.S."/>
            <person name="Lander E.S."/>
            <person name="Kellis M."/>
        </authorList>
    </citation>
    <scope>NUCLEOTIDE SEQUENCE [LARGE SCALE GENOMIC DNA]</scope>
    <source>
        <strain evidence="3">Thorbecke</strain>
    </source>
</reference>
<name>A0A5F9CCU6_RABIT</name>
<organism evidence="2 3">
    <name type="scientific">Oryctolagus cuniculus</name>
    <name type="common">Rabbit</name>
    <dbReference type="NCBI Taxonomy" id="9986"/>
    <lineage>
        <taxon>Eukaryota</taxon>
        <taxon>Metazoa</taxon>
        <taxon>Chordata</taxon>
        <taxon>Craniata</taxon>
        <taxon>Vertebrata</taxon>
        <taxon>Euteleostomi</taxon>
        <taxon>Mammalia</taxon>
        <taxon>Eutheria</taxon>
        <taxon>Euarchontoglires</taxon>
        <taxon>Glires</taxon>
        <taxon>Lagomorpha</taxon>
        <taxon>Leporidae</taxon>
        <taxon>Oryctolagus</taxon>
    </lineage>
</organism>
<evidence type="ECO:0000256" key="1">
    <source>
        <dbReference type="SAM" id="Phobius"/>
    </source>
</evidence>
<dbReference type="GeneTree" id="ENSGT00940000165228"/>
<reference evidence="2" key="2">
    <citation type="submission" date="2025-08" db="UniProtKB">
        <authorList>
            <consortium name="Ensembl"/>
        </authorList>
    </citation>
    <scope>IDENTIFICATION</scope>
    <source>
        <strain evidence="2">Thorbecke</strain>
    </source>
</reference>
<keyword evidence="1" id="KW-0812">Transmembrane</keyword>
<reference evidence="2" key="3">
    <citation type="submission" date="2025-09" db="UniProtKB">
        <authorList>
            <consortium name="Ensembl"/>
        </authorList>
    </citation>
    <scope>IDENTIFICATION</scope>
    <source>
        <strain evidence="2">Thorbecke</strain>
    </source>
</reference>